<dbReference type="PANTHER" id="PTHR34253:SF1">
    <property type="entry name" value="PROTEIN LLP HOMOLOG"/>
    <property type="match status" value="1"/>
</dbReference>
<gene>
    <name evidence="3" type="ORF">Ocin01_14982</name>
</gene>
<organism evidence="3 4">
    <name type="scientific">Orchesella cincta</name>
    <name type="common">Springtail</name>
    <name type="synonym">Podura cincta</name>
    <dbReference type="NCBI Taxonomy" id="48709"/>
    <lineage>
        <taxon>Eukaryota</taxon>
        <taxon>Metazoa</taxon>
        <taxon>Ecdysozoa</taxon>
        <taxon>Arthropoda</taxon>
        <taxon>Hexapoda</taxon>
        <taxon>Collembola</taxon>
        <taxon>Entomobryomorpha</taxon>
        <taxon>Entomobryoidea</taxon>
        <taxon>Orchesellidae</taxon>
        <taxon>Orchesellinae</taxon>
        <taxon>Orchesella</taxon>
    </lineage>
</organism>
<keyword evidence="4" id="KW-1185">Reference proteome</keyword>
<dbReference type="GO" id="GO:0005730">
    <property type="term" value="C:nucleolus"/>
    <property type="evidence" value="ECO:0007669"/>
    <property type="project" value="TreeGrafter"/>
</dbReference>
<evidence type="ECO:0000313" key="4">
    <source>
        <dbReference type="Proteomes" id="UP000094527"/>
    </source>
</evidence>
<dbReference type="GO" id="GO:0097484">
    <property type="term" value="P:dendrite extension"/>
    <property type="evidence" value="ECO:0007669"/>
    <property type="project" value="TreeGrafter"/>
</dbReference>
<feature type="region of interest" description="Disordered" evidence="2">
    <location>
        <begin position="38"/>
        <end position="60"/>
    </location>
</feature>
<sequence length="158" mass="18574">MAKSLRSKWKRRMRAEKRVRYGEKELDRLKTMLTNAGDYQMVGEDSTQNTIPPPSTSAREPLAVSIVKRNKREVSRKSRKDEYQDDQFEMTPEDEALEEDEAMSVDKAERVYSKRTMKDQFGNYPVWMNKRKIMAQRKVNKRIGKRAKSAAAGKRVRR</sequence>
<proteinExistence type="inferred from homology"/>
<evidence type="ECO:0008006" key="5">
    <source>
        <dbReference type="Google" id="ProtNLM"/>
    </source>
</evidence>
<comment type="caution">
    <text evidence="3">The sequence shown here is derived from an EMBL/GenBank/DDBJ whole genome shotgun (WGS) entry which is preliminary data.</text>
</comment>
<evidence type="ECO:0000313" key="3">
    <source>
        <dbReference type="EMBL" id="ODM91703.1"/>
    </source>
</evidence>
<dbReference type="AlphaFoldDB" id="A0A1D2MFG6"/>
<dbReference type="OrthoDB" id="6257894at2759"/>
<dbReference type="STRING" id="48709.A0A1D2MFG6"/>
<feature type="region of interest" description="Disordered" evidence="2">
    <location>
        <begin position="72"/>
        <end position="102"/>
    </location>
</feature>
<evidence type="ECO:0000256" key="1">
    <source>
        <dbReference type="ARBA" id="ARBA00034118"/>
    </source>
</evidence>
<dbReference type="EMBL" id="LJIJ01001449">
    <property type="protein sequence ID" value="ODM91703.1"/>
    <property type="molecule type" value="Genomic_DNA"/>
</dbReference>
<dbReference type="PANTHER" id="PTHR34253">
    <property type="entry name" value="PROTEIN LLP HOMOLOG"/>
    <property type="match status" value="1"/>
</dbReference>
<protein>
    <recommendedName>
        <fullName evidence="5">Protein LLP</fullName>
    </recommendedName>
</protein>
<name>A0A1D2MFG6_ORCCI</name>
<feature type="compositionally biased region" description="Basic and acidic residues" evidence="2">
    <location>
        <begin position="72"/>
        <end position="82"/>
    </location>
</feature>
<evidence type="ECO:0000256" key="2">
    <source>
        <dbReference type="SAM" id="MobiDB-lite"/>
    </source>
</evidence>
<feature type="compositionally biased region" description="Acidic residues" evidence="2">
    <location>
        <begin position="83"/>
        <end position="102"/>
    </location>
</feature>
<dbReference type="Pfam" id="PF10169">
    <property type="entry name" value="LLPH"/>
    <property type="match status" value="1"/>
</dbReference>
<comment type="similarity">
    <text evidence="1">Belongs to the learning-associated protein family.</text>
</comment>
<dbReference type="GO" id="GO:0003723">
    <property type="term" value="F:RNA binding"/>
    <property type="evidence" value="ECO:0007669"/>
    <property type="project" value="TreeGrafter"/>
</dbReference>
<dbReference type="OMA" id="FSIRMAK"/>
<feature type="region of interest" description="Disordered" evidence="2">
    <location>
        <begin position="137"/>
        <end position="158"/>
    </location>
</feature>
<dbReference type="Proteomes" id="UP000094527">
    <property type="component" value="Unassembled WGS sequence"/>
</dbReference>
<dbReference type="GO" id="GO:0001099">
    <property type="term" value="F:basal RNA polymerase II transcription machinery binding"/>
    <property type="evidence" value="ECO:0007669"/>
    <property type="project" value="TreeGrafter"/>
</dbReference>
<dbReference type="InterPro" id="IPR018784">
    <property type="entry name" value="LLPH-like"/>
</dbReference>
<reference evidence="3 4" key="1">
    <citation type="journal article" date="2016" name="Genome Biol. Evol.">
        <title>Gene Family Evolution Reflects Adaptation to Soil Environmental Stressors in the Genome of the Collembolan Orchesella cincta.</title>
        <authorList>
            <person name="Faddeeva-Vakhrusheva A."/>
            <person name="Derks M.F."/>
            <person name="Anvar S.Y."/>
            <person name="Agamennone V."/>
            <person name="Suring W."/>
            <person name="Smit S."/>
            <person name="van Straalen N.M."/>
            <person name="Roelofs D."/>
        </authorList>
    </citation>
    <scope>NUCLEOTIDE SEQUENCE [LARGE SCALE GENOMIC DNA]</scope>
    <source>
        <tissue evidence="3">Mixed pool</tissue>
    </source>
</reference>
<accession>A0A1D2MFG6</accession>